<sequence length="86" mass="9377">MLSKRGFERDSEHGDGFLVLTKGKMPVGRVTEFDTDGKPTWYWESVDRAVAEIDVGGAAVAAANAGQFYSPFVKCFEGLTPNEIGF</sequence>
<reference evidence="1" key="1">
    <citation type="journal article" date="2014" name="Front. Microbiol.">
        <title>High frequency of phylogenetically diverse reductive dehalogenase-homologous genes in deep subseafloor sedimentary metagenomes.</title>
        <authorList>
            <person name="Kawai M."/>
            <person name="Futagami T."/>
            <person name="Toyoda A."/>
            <person name="Takaki Y."/>
            <person name="Nishi S."/>
            <person name="Hori S."/>
            <person name="Arai W."/>
            <person name="Tsubouchi T."/>
            <person name="Morono Y."/>
            <person name="Uchiyama I."/>
            <person name="Ito T."/>
            <person name="Fujiyama A."/>
            <person name="Inagaki F."/>
            <person name="Takami H."/>
        </authorList>
    </citation>
    <scope>NUCLEOTIDE SEQUENCE</scope>
    <source>
        <strain evidence="1">Expedition CK06-06</strain>
    </source>
</reference>
<proteinExistence type="predicted"/>
<comment type="caution">
    <text evidence="1">The sequence shown here is derived from an EMBL/GenBank/DDBJ whole genome shotgun (WGS) entry which is preliminary data.</text>
</comment>
<gene>
    <name evidence="1" type="ORF">S01H1_67595</name>
</gene>
<evidence type="ECO:0000313" key="1">
    <source>
        <dbReference type="EMBL" id="GAG39781.1"/>
    </source>
</evidence>
<dbReference type="EMBL" id="BARS01044782">
    <property type="protein sequence ID" value="GAG39781.1"/>
    <property type="molecule type" value="Genomic_DNA"/>
</dbReference>
<protein>
    <submittedName>
        <fullName evidence="1">Uncharacterized protein</fullName>
    </submittedName>
</protein>
<accession>X0YSY4</accession>
<name>X0YSY4_9ZZZZ</name>
<dbReference type="AlphaFoldDB" id="X0YSY4"/>
<organism evidence="1">
    <name type="scientific">marine sediment metagenome</name>
    <dbReference type="NCBI Taxonomy" id="412755"/>
    <lineage>
        <taxon>unclassified sequences</taxon>
        <taxon>metagenomes</taxon>
        <taxon>ecological metagenomes</taxon>
    </lineage>
</organism>